<dbReference type="EMBL" id="JBHUGI010000021">
    <property type="protein sequence ID" value="MFD1927979.1"/>
    <property type="molecule type" value="Genomic_DNA"/>
</dbReference>
<proteinExistence type="predicted"/>
<evidence type="ECO:0000313" key="3">
    <source>
        <dbReference type="Proteomes" id="UP001597218"/>
    </source>
</evidence>
<name>A0ABW4SG84_9BACL</name>
<accession>A0ABW4SG84</accession>
<feature type="region of interest" description="Disordered" evidence="1">
    <location>
        <begin position="1"/>
        <end position="64"/>
    </location>
</feature>
<gene>
    <name evidence="2" type="ORF">ACFSFY_07905</name>
</gene>
<dbReference type="RefSeq" id="WP_381536913.1">
    <property type="nucleotide sequence ID" value="NZ_JBHUGI010000021.1"/>
</dbReference>
<evidence type="ECO:0008006" key="4">
    <source>
        <dbReference type="Google" id="ProtNLM"/>
    </source>
</evidence>
<protein>
    <recommendedName>
        <fullName evidence="4">YfhD-like protein</fullName>
    </recommendedName>
</protein>
<reference evidence="3" key="1">
    <citation type="journal article" date="2019" name="Int. J. Syst. Evol. Microbiol.">
        <title>The Global Catalogue of Microorganisms (GCM) 10K type strain sequencing project: providing services to taxonomists for standard genome sequencing and annotation.</title>
        <authorList>
            <consortium name="The Broad Institute Genomics Platform"/>
            <consortium name="The Broad Institute Genome Sequencing Center for Infectious Disease"/>
            <person name="Wu L."/>
            <person name="Ma J."/>
        </authorList>
    </citation>
    <scope>NUCLEOTIDE SEQUENCE [LARGE SCALE GENOMIC DNA]</scope>
    <source>
        <strain evidence="3">CGMCC 4.7177</strain>
    </source>
</reference>
<keyword evidence="3" id="KW-1185">Reference proteome</keyword>
<feature type="compositionally biased region" description="Basic and acidic residues" evidence="1">
    <location>
        <begin position="1"/>
        <end position="25"/>
    </location>
</feature>
<dbReference type="Proteomes" id="UP001597218">
    <property type="component" value="Unassembled WGS sequence"/>
</dbReference>
<comment type="caution">
    <text evidence="2">The sequence shown here is derived from an EMBL/GenBank/DDBJ whole genome shotgun (WGS) entry which is preliminary data.</text>
</comment>
<evidence type="ECO:0000313" key="2">
    <source>
        <dbReference type="EMBL" id="MFD1927979.1"/>
    </source>
</evidence>
<sequence>MTEHNKNKNKKNKDNKDNNLDREEFGYGFDLSADDMDVIGKNRNVKKTNNTKEQNDQQRPPTNG</sequence>
<organism evidence="2 3">
    <name type="scientific">Sporosarcina siberiensis</name>
    <dbReference type="NCBI Taxonomy" id="1365606"/>
    <lineage>
        <taxon>Bacteria</taxon>
        <taxon>Bacillati</taxon>
        <taxon>Bacillota</taxon>
        <taxon>Bacilli</taxon>
        <taxon>Bacillales</taxon>
        <taxon>Caryophanaceae</taxon>
        <taxon>Sporosarcina</taxon>
    </lineage>
</organism>
<evidence type="ECO:0000256" key="1">
    <source>
        <dbReference type="SAM" id="MobiDB-lite"/>
    </source>
</evidence>